<feature type="non-terminal residue" evidence="1">
    <location>
        <position position="1"/>
    </location>
</feature>
<proteinExistence type="predicted"/>
<accession>A0A383BEK0</accession>
<organism evidence="1">
    <name type="scientific">marine metagenome</name>
    <dbReference type="NCBI Taxonomy" id="408172"/>
    <lineage>
        <taxon>unclassified sequences</taxon>
        <taxon>metagenomes</taxon>
        <taxon>ecological metagenomes</taxon>
    </lineage>
</organism>
<sequence>KNSFHLHLYLKIPMKQSVVAVESHLKL</sequence>
<gene>
    <name evidence="1" type="ORF">METZ01_LOCUS470709</name>
</gene>
<protein>
    <submittedName>
        <fullName evidence="1">Uncharacterized protein</fullName>
    </submittedName>
</protein>
<evidence type="ECO:0000313" key="1">
    <source>
        <dbReference type="EMBL" id="SVE17855.1"/>
    </source>
</evidence>
<dbReference type="EMBL" id="UINC01199432">
    <property type="protein sequence ID" value="SVE17855.1"/>
    <property type="molecule type" value="Genomic_DNA"/>
</dbReference>
<dbReference type="AlphaFoldDB" id="A0A383BEK0"/>
<feature type="non-terminal residue" evidence="1">
    <location>
        <position position="27"/>
    </location>
</feature>
<reference evidence="1" key="1">
    <citation type="submission" date="2018-05" db="EMBL/GenBank/DDBJ databases">
        <authorList>
            <person name="Lanie J.A."/>
            <person name="Ng W.-L."/>
            <person name="Kazmierczak K.M."/>
            <person name="Andrzejewski T.M."/>
            <person name="Davidsen T.M."/>
            <person name="Wayne K.J."/>
            <person name="Tettelin H."/>
            <person name="Glass J.I."/>
            <person name="Rusch D."/>
            <person name="Podicherti R."/>
            <person name="Tsui H.-C.T."/>
            <person name="Winkler M.E."/>
        </authorList>
    </citation>
    <scope>NUCLEOTIDE SEQUENCE</scope>
</reference>
<name>A0A383BEK0_9ZZZZ</name>